<protein>
    <submittedName>
        <fullName evidence="1">Uncharacterized protein</fullName>
    </submittedName>
</protein>
<evidence type="ECO:0000313" key="1">
    <source>
        <dbReference type="EMBL" id="EKR54043.1"/>
    </source>
</evidence>
<dbReference type="AlphaFoldDB" id="A0A0E2D2F8"/>
<accession>A0A0E2D2F8</accession>
<gene>
    <name evidence="1" type="ORF">LEP1GSC105_4543</name>
</gene>
<dbReference type="EMBL" id="AHNR02000057">
    <property type="protein sequence ID" value="EKR54043.1"/>
    <property type="molecule type" value="Genomic_DNA"/>
</dbReference>
<proteinExistence type="predicted"/>
<comment type="caution">
    <text evidence="1">The sequence shown here is derived from an EMBL/GenBank/DDBJ whole genome shotgun (WGS) entry which is preliminary data.</text>
</comment>
<name>A0A0E2D2F8_LEPIR</name>
<sequence length="44" mass="5195">MLSPSASVILGEKKWKVKKSSYRSRFRKEKYRGCLNQFGELTRT</sequence>
<evidence type="ECO:0000313" key="2">
    <source>
        <dbReference type="Proteomes" id="UP000001340"/>
    </source>
</evidence>
<reference evidence="1 2" key="1">
    <citation type="submission" date="2012-10" db="EMBL/GenBank/DDBJ databases">
        <authorList>
            <person name="Harkins D.M."/>
            <person name="Durkin A.S."/>
            <person name="Brinkac L.M."/>
            <person name="Haft D.H."/>
            <person name="Selengut J.D."/>
            <person name="Sanka R."/>
            <person name="DePew J."/>
            <person name="Purushe J."/>
            <person name="Chanthongthip A."/>
            <person name="Lattana O."/>
            <person name="Phetsouvanh R."/>
            <person name="Newton P.N."/>
            <person name="Vinetz J.M."/>
            <person name="Sutton G.G."/>
            <person name="Nierman W.C."/>
            <person name="Fouts D.E."/>
        </authorList>
    </citation>
    <scope>NUCLEOTIDE SEQUENCE [LARGE SCALE GENOMIC DNA]</scope>
    <source>
        <strain evidence="1 2">UI 12758</strain>
    </source>
</reference>
<dbReference type="Proteomes" id="UP000001340">
    <property type="component" value="Unassembled WGS sequence"/>
</dbReference>
<organism evidence="1 2">
    <name type="scientific">Leptospira interrogans str. UI 12758</name>
    <dbReference type="NCBI Taxonomy" id="1049938"/>
    <lineage>
        <taxon>Bacteria</taxon>
        <taxon>Pseudomonadati</taxon>
        <taxon>Spirochaetota</taxon>
        <taxon>Spirochaetia</taxon>
        <taxon>Leptospirales</taxon>
        <taxon>Leptospiraceae</taxon>
        <taxon>Leptospira</taxon>
    </lineage>
</organism>